<gene>
    <name evidence="1" type="ORF">GHT06_020412</name>
</gene>
<proteinExistence type="predicted"/>
<keyword evidence="2" id="KW-1185">Reference proteome</keyword>
<reference evidence="1 2" key="1">
    <citation type="submission" date="2022-05" db="EMBL/GenBank/DDBJ databases">
        <title>A multi-omics perspective on studying reproductive biology in Daphnia sinensis.</title>
        <authorList>
            <person name="Jia J."/>
        </authorList>
    </citation>
    <scope>NUCLEOTIDE SEQUENCE [LARGE SCALE GENOMIC DNA]</scope>
    <source>
        <strain evidence="1 2">WSL</strain>
    </source>
</reference>
<name>A0AAD5L7N3_9CRUS</name>
<dbReference type="EMBL" id="WJBH02000009">
    <property type="protein sequence ID" value="KAI9552558.1"/>
    <property type="molecule type" value="Genomic_DNA"/>
</dbReference>
<sequence length="102" mass="12094">MKHSKTQSTFASRIPTSLRQFAKNTEIYINLDHNVLFFKKYSFCLILPSRTSNLEFDSTAYPMPGELFDWYTRKQKLSTKKEKYYNRMQHSTSLTNLETATH</sequence>
<dbReference type="AlphaFoldDB" id="A0AAD5L7N3"/>
<dbReference type="Proteomes" id="UP000820818">
    <property type="component" value="Linkage Group LG9"/>
</dbReference>
<evidence type="ECO:0000313" key="1">
    <source>
        <dbReference type="EMBL" id="KAI9552558.1"/>
    </source>
</evidence>
<protein>
    <submittedName>
        <fullName evidence="1">Uncharacterized protein</fullName>
    </submittedName>
</protein>
<accession>A0AAD5L7N3</accession>
<comment type="caution">
    <text evidence="1">The sequence shown here is derived from an EMBL/GenBank/DDBJ whole genome shotgun (WGS) entry which is preliminary data.</text>
</comment>
<evidence type="ECO:0000313" key="2">
    <source>
        <dbReference type="Proteomes" id="UP000820818"/>
    </source>
</evidence>
<organism evidence="1 2">
    <name type="scientific">Daphnia sinensis</name>
    <dbReference type="NCBI Taxonomy" id="1820382"/>
    <lineage>
        <taxon>Eukaryota</taxon>
        <taxon>Metazoa</taxon>
        <taxon>Ecdysozoa</taxon>
        <taxon>Arthropoda</taxon>
        <taxon>Crustacea</taxon>
        <taxon>Branchiopoda</taxon>
        <taxon>Diplostraca</taxon>
        <taxon>Cladocera</taxon>
        <taxon>Anomopoda</taxon>
        <taxon>Daphniidae</taxon>
        <taxon>Daphnia</taxon>
        <taxon>Daphnia similis group</taxon>
    </lineage>
</organism>